<dbReference type="HOGENOM" id="CLU_2244125_0_0_6"/>
<evidence type="ECO:0000313" key="3">
    <source>
        <dbReference type="Proteomes" id="UP000023785"/>
    </source>
</evidence>
<keyword evidence="1" id="KW-0812">Transmembrane</keyword>
<keyword evidence="1" id="KW-0472">Membrane</keyword>
<comment type="caution">
    <text evidence="2">The sequence shown here is derived from an EMBL/GenBank/DDBJ whole genome shotgun (WGS) entry which is preliminary data.</text>
</comment>
<feature type="transmembrane region" description="Helical" evidence="1">
    <location>
        <begin position="83"/>
        <end position="100"/>
    </location>
</feature>
<sequence>MEISQLTRRVKQIRYSGIFIAIVLISLILLNFKTNGFNRATMKDNGEWYWCGAFYFLMSTHYLKYLKGKYPSTNILSRPIENGITLSIVFAVLMLVSIWIKKPF</sequence>
<accession>V2UU66</accession>
<name>V2UU66_9GAMM</name>
<evidence type="ECO:0000256" key="1">
    <source>
        <dbReference type="SAM" id="Phobius"/>
    </source>
</evidence>
<dbReference type="EMBL" id="AYER01000006">
    <property type="protein sequence ID" value="ESK38869.1"/>
    <property type="molecule type" value="Genomic_DNA"/>
</dbReference>
<gene>
    <name evidence="2" type="ORF">P256_01688</name>
</gene>
<keyword evidence="1" id="KW-1133">Transmembrane helix</keyword>
<proteinExistence type="predicted"/>
<evidence type="ECO:0000313" key="2">
    <source>
        <dbReference type="EMBL" id="ESK38869.1"/>
    </source>
</evidence>
<organism evidence="2 3">
    <name type="scientific">Acinetobacter nectaris CIP 110549</name>
    <dbReference type="NCBI Taxonomy" id="1392540"/>
    <lineage>
        <taxon>Bacteria</taxon>
        <taxon>Pseudomonadati</taxon>
        <taxon>Pseudomonadota</taxon>
        <taxon>Gammaproteobacteria</taxon>
        <taxon>Moraxellales</taxon>
        <taxon>Moraxellaceae</taxon>
        <taxon>Acinetobacter</taxon>
    </lineage>
</organism>
<dbReference type="Proteomes" id="UP000023785">
    <property type="component" value="Unassembled WGS sequence"/>
</dbReference>
<reference evidence="2 3" key="1">
    <citation type="submission" date="2013-10" db="EMBL/GenBank/DDBJ databases">
        <title>The Genome Sequence of Acinetobacter nectaris CIP 110549.</title>
        <authorList>
            <consortium name="The Broad Institute Genomics Platform"/>
            <consortium name="The Broad Institute Genome Sequencing Center for Infectious Disease"/>
            <person name="Cerqueira G."/>
            <person name="Feldgarden M."/>
            <person name="Courvalin P."/>
            <person name="Grillot-Courvalin C."/>
            <person name="Clermont D."/>
            <person name="Rocha E."/>
            <person name="Yoon E.-J."/>
            <person name="Nemec A."/>
            <person name="Young S.K."/>
            <person name="Zeng Q."/>
            <person name="Gargeya S."/>
            <person name="Fitzgerald M."/>
            <person name="Abouelleil A."/>
            <person name="Alvarado L."/>
            <person name="Berlin A.M."/>
            <person name="Chapman S.B."/>
            <person name="Gainer-Dewar J."/>
            <person name="Goldberg J."/>
            <person name="Gnerre S."/>
            <person name="Griggs A."/>
            <person name="Gujja S."/>
            <person name="Hansen M."/>
            <person name="Howarth C."/>
            <person name="Imamovic A."/>
            <person name="Ireland A."/>
            <person name="Larimer J."/>
            <person name="McCowan C."/>
            <person name="Murphy C."/>
            <person name="Pearson M."/>
            <person name="Poon T.W."/>
            <person name="Priest M."/>
            <person name="Roberts A."/>
            <person name="Saif S."/>
            <person name="Shea T."/>
            <person name="Sykes S."/>
            <person name="Wortman J."/>
            <person name="Nusbaum C."/>
            <person name="Birren B."/>
        </authorList>
    </citation>
    <scope>NUCLEOTIDE SEQUENCE [LARGE SCALE GENOMIC DNA]</scope>
    <source>
        <strain evidence="2 3">CIP 110549</strain>
    </source>
</reference>
<feature type="transmembrane region" description="Helical" evidence="1">
    <location>
        <begin position="47"/>
        <end position="63"/>
    </location>
</feature>
<protein>
    <submittedName>
        <fullName evidence="2">Uncharacterized protein</fullName>
    </submittedName>
</protein>
<keyword evidence="3" id="KW-1185">Reference proteome</keyword>
<dbReference type="AlphaFoldDB" id="V2UU66"/>
<feature type="transmembrane region" description="Helical" evidence="1">
    <location>
        <begin position="12"/>
        <end position="32"/>
    </location>
</feature>